<gene>
    <name evidence="2" type="ORF">CISIN_1g038536mg</name>
</gene>
<dbReference type="AlphaFoldDB" id="A0A067FMX2"/>
<evidence type="ECO:0008006" key="4">
    <source>
        <dbReference type="Google" id="ProtNLM"/>
    </source>
</evidence>
<evidence type="ECO:0000256" key="1">
    <source>
        <dbReference type="SAM" id="Phobius"/>
    </source>
</evidence>
<organism evidence="2 3">
    <name type="scientific">Citrus sinensis</name>
    <name type="common">Sweet orange</name>
    <name type="synonym">Citrus aurantium var. sinensis</name>
    <dbReference type="NCBI Taxonomy" id="2711"/>
    <lineage>
        <taxon>Eukaryota</taxon>
        <taxon>Viridiplantae</taxon>
        <taxon>Streptophyta</taxon>
        <taxon>Embryophyta</taxon>
        <taxon>Tracheophyta</taxon>
        <taxon>Spermatophyta</taxon>
        <taxon>Magnoliopsida</taxon>
        <taxon>eudicotyledons</taxon>
        <taxon>Gunneridae</taxon>
        <taxon>Pentapetalae</taxon>
        <taxon>rosids</taxon>
        <taxon>malvids</taxon>
        <taxon>Sapindales</taxon>
        <taxon>Rutaceae</taxon>
        <taxon>Aurantioideae</taxon>
        <taxon>Citrus</taxon>
    </lineage>
</organism>
<sequence length="221" mass="23622">MGKILIFMGQYPQISEEAGEFSMWLVPASSVIQLFNHLFDYFKHNFLTILSGLLPNPKLETSVLSVCLATISNLFTIPDGLGTAASNRVSNGAGNSETAHIAVRVKEVVDHGTTMAPLVCLLVILESLKCVLSGVARGCGWQDFGAYVYLAASYLCGIPVAAALGFWLKSRGPGIWIGGIQAGALLQTILLSIITSPFNHYKKVNVLSHSVANATSDILKP</sequence>
<proteinExistence type="predicted"/>
<dbReference type="PANTHER" id="PTHR11206">
    <property type="entry name" value="MULTIDRUG RESISTANCE PROTEIN"/>
    <property type="match status" value="1"/>
</dbReference>
<name>A0A067FMX2_CITSI</name>
<keyword evidence="1" id="KW-0812">Transmembrane</keyword>
<feature type="non-terminal residue" evidence="2">
    <location>
        <position position="221"/>
    </location>
</feature>
<reference evidence="2 3" key="1">
    <citation type="submission" date="2014-04" db="EMBL/GenBank/DDBJ databases">
        <authorList>
            <consortium name="International Citrus Genome Consortium"/>
            <person name="Gmitter F."/>
            <person name="Chen C."/>
            <person name="Farmerie W."/>
            <person name="Harkins T."/>
            <person name="Desany B."/>
            <person name="Mohiuddin M."/>
            <person name="Kodira C."/>
            <person name="Borodovsky M."/>
            <person name="Lomsadze A."/>
            <person name="Burns P."/>
            <person name="Jenkins J."/>
            <person name="Prochnik S."/>
            <person name="Shu S."/>
            <person name="Chapman J."/>
            <person name="Pitluck S."/>
            <person name="Schmutz J."/>
            <person name="Rokhsar D."/>
        </authorList>
    </citation>
    <scope>NUCLEOTIDE SEQUENCE</scope>
</reference>
<dbReference type="EMBL" id="KK784906">
    <property type="protein sequence ID" value="KDO64772.1"/>
    <property type="molecule type" value="Genomic_DNA"/>
</dbReference>
<accession>A0A067FMX2</accession>
<feature type="transmembrane region" description="Helical" evidence="1">
    <location>
        <begin position="147"/>
        <end position="168"/>
    </location>
</feature>
<protein>
    <recommendedName>
        <fullName evidence="4">Protein DETOXIFICATION</fullName>
    </recommendedName>
</protein>
<dbReference type="Proteomes" id="UP000027120">
    <property type="component" value="Unassembled WGS sequence"/>
</dbReference>
<feature type="transmembrane region" description="Helical" evidence="1">
    <location>
        <begin position="174"/>
        <end position="194"/>
    </location>
</feature>
<keyword evidence="1" id="KW-1133">Transmembrane helix</keyword>
<keyword evidence="3" id="KW-1185">Reference proteome</keyword>
<evidence type="ECO:0000313" key="3">
    <source>
        <dbReference type="Proteomes" id="UP000027120"/>
    </source>
</evidence>
<dbReference type="SMR" id="A0A067FMX2"/>
<keyword evidence="1" id="KW-0472">Membrane</keyword>
<evidence type="ECO:0000313" key="2">
    <source>
        <dbReference type="EMBL" id="KDO64772.1"/>
    </source>
</evidence>